<dbReference type="Proteomes" id="UP001139516">
    <property type="component" value="Unassembled WGS sequence"/>
</dbReference>
<feature type="region of interest" description="Disordered" evidence="1">
    <location>
        <begin position="1"/>
        <end position="30"/>
    </location>
</feature>
<accession>A0A9X1Y8P1</accession>
<name>A0A9X1Y8P1_9PROT</name>
<keyword evidence="3" id="KW-1185">Reference proteome</keyword>
<gene>
    <name evidence="2" type="ORF">M0638_08035</name>
</gene>
<evidence type="ECO:0000313" key="2">
    <source>
        <dbReference type="EMBL" id="MCK8784325.1"/>
    </source>
</evidence>
<sequence>MSGLETVAVGGEEPADAARRAGGAARPTHRRLPEDQSQLLWIAFGGQADQTWLRPLRPGFRHCFAALRDAEGWTVLDPLSGRLLVARLPVPVGFDLPGFYRRAGMAVLGPYRPGQARPRRLPPLLPFSCVSLCRSLLGAEAPFAVTPWGLFRALNKIAGDRKKILTGGFVPG</sequence>
<dbReference type="RefSeq" id="WP_248666450.1">
    <property type="nucleotide sequence ID" value="NZ_JALPRX010000029.1"/>
</dbReference>
<protein>
    <submittedName>
        <fullName evidence="2">Uncharacterized protein</fullName>
    </submittedName>
</protein>
<organism evidence="2 3">
    <name type="scientific">Roseomonas acroporae</name>
    <dbReference type="NCBI Taxonomy" id="2937791"/>
    <lineage>
        <taxon>Bacteria</taxon>
        <taxon>Pseudomonadati</taxon>
        <taxon>Pseudomonadota</taxon>
        <taxon>Alphaproteobacteria</taxon>
        <taxon>Acetobacterales</taxon>
        <taxon>Roseomonadaceae</taxon>
        <taxon>Roseomonas</taxon>
    </lineage>
</organism>
<evidence type="ECO:0000256" key="1">
    <source>
        <dbReference type="SAM" id="MobiDB-lite"/>
    </source>
</evidence>
<dbReference type="AlphaFoldDB" id="A0A9X1Y8P1"/>
<evidence type="ECO:0000313" key="3">
    <source>
        <dbReference type="Proteomes" id="UP001139516"/>
    </source>
</evidence>
<proteinExistence type="predicted"/>
<dbReference type="EMBL" id="JALPRX010000029">
    <property type="protein sequence ID" value="MCK8784325.1"/>
    <property type="molecule type" value="Genomic_DNA"/>
</dbReference>
<reference evidence="2" key="1">
    <citation type="submission" date="2022-04" db="EMBL/GenBank/DDBJ databases">
        <title>Roseomonas acroporae sp. nov., isolated from coral Acropora digitifera.</title>
        <authorList>
            <person name="Sun H."/>
        </authorList>
    </citation>
    <scope>NUCLEOTIDE SEQUENCE</scope>
    <source>
        <strain evidence="2">NAR14</strain>
    </source>
</reference>
<comment type="caution">
    <text evidence="2">The sequence shown here is derived from an EMBL/GenBank/DDBJ whole genome shotgun (WGS) entry which is preliminary data.</text>
</comment>